<evidence type="ECO:0000313" key="3">
    <source>
        <dbReference type="Proteomes" id="UP001160148"/>
    </source>
</evidence>
<gene>
    <name evidence="2" type="ORF">MEUPH1_LOCUS24972</name>
</gene>
<dbReference type="PANTHER" id="PTHR47331:SF1">
    <property type="entry name" value="GAG-LIKE PROTEIN"/>
    <property type="match status" value="1"/>
</dbReference>
<sequence length="92" mass="10711">MLRKFWLRWRRDYVTSLQQGPNWSRPMANFKIGDLVILKKGHQSPLDWHLGRIIQLQQGADGLVRVATIKTRGSTMKLPITKLAMLPIQYEP</sequence>
<name>A0AAV0XSQ5_9HEMI</name>
<accession>A0AAV0XSQ5</accession>
<keyword evidence="3" id="KW-1185">Reference proteome</keyword>
<comment type="caution">
    <text evidence="2">The sequence shown here is derived from an EMBL/GenBank/DDBJ whole genome shotgun (WGS) entry which is preliminary data.</text>
</comment>
<feature type="domain" description="DUF5641" evidence="1">
    <location>
        <begin position="1"/>
        <end position="86"/>
    </location>
</feature>
<dbReference type="AlphaFoldDB" id="A0AAV0XSQ5"/>
<dbReference type="InterPro" id="IPR040676">
    <property type="entry name" value="DUF5641"/>
</dbReference>
<reference evidence="2 3" key="1">
    <citation type="submission" date="2023-01" db="EMBL/GenBank/DDBJ databases">
        <authorList>
            <person name="Whitehead M."/>
        </authorList>
    </citation>
    <scope>NUCLEOTIDE SEQUENCE [LARGE SCALE GENOMIC DNA]</scope>
</reference>
<evidence type="ECO:0000259" key="1">
    <source>
        <dbReference type="Pfam" id="PF18701"/>
    </source>
</evidence>
<organism evidence="2 3">
    <name type="scientific">Macrosiphum euphorbiae</name>
    <name type="common">potato aphid</name>
    <dbReference type="NCBI Taxonomy" id="13131"/>
    <lineage>
        <taxon>Eukaryota</taxon>
        <taxon>Metazoa</taxon>
        <taxon>Ecdysozoa</taxon>
        <taxon>Arthropoda</taxon>
        <taxon>Hexapoda</taxon>
        <taxon>Insecta</taxon>
        <taxon>Pterygota</taxon>
        <taxon>Neoptera</taxon>
        <taxon>Paraneoptera</taxon>
        <taxon>Hemiptera</taxon>
        <taxon>Sternorrhyncha</taxon>
        <taxon>Aphidomorpha</taxon>
        <taxon>Aphidoidea</taxon>
        <taxon>Aphididae</taxon>
        <taxon>Macrosiphini</taxon>
        <taxon>Macrosiphum</taxon>
    </lineage>
</organism>
<evidence type="ECO:0000313" key="2">
    <source>
        <dbReference type="EMBL" id="CAI6370897.1"/>
    </source>
</evidence>
<dbReference type="Pfam" id="PF18701">
    <property type="entry name" value="DUF5641"/>
    <property type="match status" value="1"/>
</dbReference>
<proteinExistence type="predicted"/>
<dbReference type="EMBL" id="CARXXK010000627">
    <property type="protein sequence ID" value="CAI6370897.1"/>
    <property type="molecule type" value="Genomic_DNA"/>
</dbReference>
<dbReference type="Proteomes" id="UP001160148">
    <property type="component" value="Unassembled WGS sequence"/>
</dbReference>
<dbReference type="PANTHER" id="PTHR47331">
    <property type="entry name" value="PHD-TYPE DOMAIN-CONTAINING PROTEIN"/>
    <property type="match status" value="1"/>
</dbReference>
<protein>
    <recommendedName>
        <fullName evidence="1">DUF5641 domain-containing protein</fullName>
    </recommendedName>
</protein>